<keyword evidence="3" id="KW-1185">Reference proteome</keyword>
<dbReference type="Proteomes" id="UP001055172">
    <property type="component" value="Unassembled WGS sequence"/>
</dbReference>
<feature type="compositionally biased region" description="Polar residues" evidence="1">
    <location>
        <begin position="41"/>
        <end position="61"/>
    </location>
</feature>
<comment type="caution">
    <text evidence="2">The sequence shown here is derived from an EMBL/GenBank/DDBJ whole genome shotgun (WGS) entry which is preliminary data.</text>
</comment>
<dbReference type="AlphaFoldDB" id="A0AA37LV06"/>
<proteinExistence type="predicted"/>
<evidence type="ECO:0000313" key="3">
    <source>
        <dbReference type="Proteomes" id="UP001055172"/>
    </source>
</evidence>
<protein>
    <submittedName>
        <fullName evidence="2">Uncharacterized protein</fullName>
    </submittedName>
</protein>
<evidence type="ECO:0000256" key="1">
    <source>
        <dbReference type="SAM" id="MobiDB-lite"/>
    </source>
</evidence>
<dbReference type="EMBL" id="BPPX01000018">
    <property type="protein sequence ID" value="GJC85482.1"/>
    <property type="molecule type" value="Genomic_DNA"/>
</dbReference>
<evidence type="ECO:0000313" key="2">
    <source>
        <dbReference type="EMBL" id="GJC85482.1"/>
    </source>
</evidence>
<feature type="compositionally biased region" description="Basic and acidic residues" evidence="1">
    <location>
        <begin position="62"/>
        <end position="73"/>
    </location>
</feature>
<sequence length="144" mass="15410">MAPKREQKAKKKKRVQSSSSDNEGASPPRLTRNAAAAISNIEETASQQQPDPGSPYSSLRSDGSDDPEHKETPADQVPVPDSNDSLESDDSEPTKTSTEALAKKVIRDSDDPDGSGGADNVGRQHTVIDISDFPTPYASMLLFI</sequence>
<name>A0AA37LV06_9PEZI</name>
<reference evidence="2 3" key="1">
    <citation type="submission" date="2021-07" db="EMBL/GenBank/DDBJ databases">
        <title>Genome data of Colletotrichum spaethianum.</title>
        <authorList>
            <person name="Utami Y.D."/>
            <person name="Hiruma K."/>
        </authorList>
    </citation>
    <scope>NUCLEOTIDE SEQUENCE [LARGE SCALE GENOMIC DNA]</scope>
    <source>
        <strain evidence="2 3">MAFF 242679</strain>
    </source>
</reference>
<feature type="region of interest" description="Disordered" evidence="1">
    <location>
        <begin position="1"/>
        <end position="126"/>
    </location>
</feature>
<gene>
    <name evidence="2" type="ORF">ColLi_08320</name>
</gene>
<organism evidence="2 3">
    <name type="scientific">Colletotrichum liriopes</name>
    <dbReference type="NCBI Taxonomy" id="708192"/>
    <lineage>
        <taxon>Eukaryota</taxon>
        <taxon>Fungi</taxon>
        <taxon>Dikarya</taxon>
        <taxon>Ascomycota</taxon>
        <taxon>Pezizomycotina</taxon>
        <taxon>Sordariomycetes</taxon>
        <taxon>Hypocreomycetidae</taxon>
        <taxon>Glomerellales</taxon>
        <taxon>Glomerellaceae</taxon>
        <taxon>Colletotrichum</taxon>
        <taxon>Colletotrichum spaethianum species complex</taxon>
    </lineage>
</organism>
<accession>A0AA37LV06</accession>